<evidence type="ECO:0000313" key="3">
    <source>
        <dbReference type="EMBL" id="TFK30165.1"/>
    </source>
</evidence>
<dbReference type="OrthoDB" id="3065671at2759"/>
<evidence type="ECO:0000256" key="2">
    <source>
        <dbReference type="SAM" id="MobiDB-lite"/>
    </source>
</evidence>
<name>A0A5C3LC01_COPMA</name>
<feature type="compositionally biased region" description="Pro residues" evidence="2">
    <location>
        <begin position="151"/>
        <end position="169"/>
    </location>
</feature>
<dbReference type="EMBL" id="ML210147">
    <property type="protein sequence ID" value="TFK30165.1"/>
    <property type="molecule type" value="Genomic_DNA"/>
</dbReference>
<accession>A0A5C3LC01</accession>
<feature type="compositionally biased region" description="Low complexity" evidence="2">
    <location>
        <begin position="140"/>
        <end position="150"/>
    </location>
</feature>
<organism evidence="3 4">
    <name type="scientific">Coprinopsis marcescibilis</name>
    <name type="common">Agaric fungus</name>
    <name type="synonym">Psathyrella marcescibilis</name>
    <dbReference type="NCBI Taxonomy" id="230819"/>
    <lineage>
        <taxon>Eukaryota</taxon>
        <taxon>Fungi</taxon>
        <taxon>Dikarya</taxon>
        <taxon>Basidiomycota</taxon>
        <taxon>Agaricomycotina</taxon>
        <taxon>Agaricomycetes</taxon>
        <taxon>Agaricomycetidae</taxon>
        <taxon>Agaricales</taxon>
        <taxon>Agaricineae</taxon>
        <taxon>Psathyrellaceae</taxon>
        <taxon>Coprinopsis</taxon>
    </lineage>
</organism>
<dbReference type="Proteomes" id="UP000307440">
    <property type="component" value="Unassembled WGS sequence"/>
</dbReference>
<gene>
    <name evidence="3" type="ORF">FA15DRAFT_663539</name>
</gene>
<feature type="coiled-coil region" evidence="1">
    <location>
        <begin position="303"/>
        <end position="365"/>
    </location>
</feature>
<sequence length="751" mass="83478">MADYSAAPRARALKAEEIPAYYLDDDDDPDSELPYATAAKSSKPPLPGGFPATLDLGAGNKVTFVSLFGPNPPQSDSGSGSEDDSKLRNKGKGQTSSNKTQRSNSRPFQPIVNLPKPDNFTSSNGKVASSGSRNDKTSQGDDSQGSSSQNPLPPTPNLPDPNQGPPTSPNPSTTAKKRSSSLPFPSFPFYSSSNSKSVPGSFTPQSDDDDDENEPVDSMSKRLAELATRRRKEAQQAAAQKKRNQKSSDDEAQKEKSQSVSNEGRAAQERNVRKSVAVKLADLAALRLKQNQHATQGNDDTLLEEALDELGEVRDDRDRLATEKEKLDRKVQLLMQQVNDYSQIINQKDKEKSKLRKTVKELSKTYEEPLVMRDRLDQANFKLRKAERRNRYVDDSDRWKADAKYRKKKQDAGALLFGFPTYEADAPKDDVLKERRGAQGLIAKSVEEVVGMMKQFNHGVFNTSAIISDFIFNRGVRHASVSTAQAERARKVLGPRAVKLVLDNLPETEKLKPLLAQFIMQIFLVFWCNSIIEAWYPKQATFAEFLVDICSKIKVGDNRNICGTKTMITQTHTRDSVNLFSEWVQDILDDLHEIISVFGWTMKGYDPKEHGIRGSLKVRNALLDLVKEAYDLRTAMAEVSTSGDVDLAIISCDTPFKSTFMDDECADQRTKKVVVRADTSSDDSDDDVGGFKAAERRMRVLYERVVGTTGLGLQREVMKPHPGGLMKRDIDMVLKPRVVLEQSLLEALDAL</sequence>
<proteinExistence type="predicted"/>
<feature type="region of interest" description="Disordered" evidence="2">
    <location>
        <begin position="15"/>
        <end position="271"/>
    </location>
</feature>
<feature type="compositionally biased region" description="Low complexity" evidence="2">
    <location>
        <begin position="180"/>
        <end position="197"/>
    </location>
</feature>
<protein>
    <submittedName>
        <fullName evidence="3">Uncharacterized protein</fullName>
    </submittedName>
</protein>
<dbReference type="STRING" id="230819.A0A5C3LC01"/>
<feature type="compositionally biased region" description="Polar residues" evidence="2">
    <location>
        <begin position="92"/>
        <end position="107"/>
    </location>
</feature>
<feature type="compositionally biased region" description="Basic and acidic residues" evidence="2">
    <location>
        <begin position="246"/>
        <end position="257"/>
    </location>
</feature>
<evidence type="ECO:0000313" key="4">
    <source>
        <dbReference type="Proteomes" id="UP000307440"/>
    </source>
</evidence>
<reference evidence="3 4" key="1">
    <citation type="journal article" date="2019" name="Nat. Ecol. Evol.">
        <title>Megaphylogeny resolves global patterns of mushroom evolution.</title>
        <authorList>
            <person name="Varga T."/>
            <person name="Krizsan K."/>
            <person name="Foldi C."/>
            <person name="Dima B."/>
            <person name="Sanchez-Garcia M."/>
            <person name="Sanchez-Ramirez S."/>
            <person name="Szollosi G.J."/>
            <person name="Szarkandi J.G."/>
            <person name="Papp V."/>
            <person name="Albert L."/>
            <person name="Andreopoulos W."/>
            <person name="Angelini C."/>
            <person name="Antonin V."/>
            <person name="Barry K.W."/>
            <person name="Bougher N.L."/>
            <person name="Buchanan P."/>
            <person name="Buyck B."/>
            <person name="Bense V."/>
            <person name="Catcheside P."/>
            <person name="Chovatia M."/>
            <person name="Cooper J."/>
            <person name="Damon W."/>
            <person name="Desjardin D."/>
            <person name="Finy P."/>
            <person name="Geml J."/>
            <person name="Haridas S."/>
            <person name="Hughes K."/>
            <person name="Justo A."/>
            <person name="Karasinski D."/>
            <person name="Kautmanova I."/>
            <person name="Kiss B."/>
            <person name="Kocsube S."/>
            <person name="Kotiranta H."/>
            <person name="LaButti K.M."/>
            <person name="Lechner B.E."/>
            <person name="Liimatainen K."/>
            <person name="Lipzen A."/>
            <person name="Lukacs Z."/>
            <person name="Mihaltcheva S."/>
            <person name="Morgado L.N."/>
            <person name="Niskanen T."/>
            <person name="Noordeloos M.E."/>
            <person name="Ohm R.A."/>
            <person name="Ortiz-Santana B."/>
            <person name="Ovrebo C."/>
            <person name="Racz N."/>
            <person name="Riley R."/>
            <person name="Savchenko A."/>
            <person name="Shiryaev A."/>
            <person name="Soop K."/>
            <person name="Spirin V."/>
            <person name="Szebenyi C."/>
            <person name="Tomsovsky M."/>
            <person name="Tulloss R.E."/>
            <person name="Uehling J."/>
            <person name="Grigoriev I.V."/>
            <person name="Vagvolgyi C."/>
            <person name="Papp T."/>
            <person name="Martin F.M."/>
            <person name="Miettinen O."/>
            <person name="Hibbett D.S."/>
            <person name="Nagy L.G."/>
        </authorList>
    </citation>
    <scope>NUCLEOTIDE SEQUENCE [LARGE SCALE GENOMIC DNA]</scope>
    <source>
        <strain evidence="3 4">CBS 121175</strain>
    </source>
</reference>
<feature type="compositionally biased region" description="Basic and acidic residues" evidence="2">
    <location>
        <begin position="219"/>
        <end position="228"/>
    </location>
</feature>
<keyword evidence="1" id="KW-0175">Coiled coil</keyword>
<dbReference type="AlphaFoldDB" id="A0A5C3LC01"/>
<feature type="compositionally biased region" description="Acidic residues" evidence="2">
    <location>
        <begin position="206"/>
        <end position="215"/>
    </location>
</feature>
<feature type="compositionally biased region" description="Polar residues" evidence="2">
    <location>
        <begin position="119"/>
        <end position="132"/>
    </location>
</feature>
<evidence type="ECO:0000256" key="1">
    <source>
        <dbReference type="SAM" id="Coils"/>
    </source>
</evidence>
<keyword evidence="4" id="KW-1185">Reference proteome</keyword>